<dbReference type="OrthoDB" id="1044036at2"/>
<dbReference type="Proteomes" id="UP000184509">
    <property type="component" value="Unassembled WGS sequence"/>
</dbReference>
<dbReference type="InterPro" id="IPR041607">
    <property type="entry name" value="HU-HIG"/>
</dbReference>
<protein>
    <submittedName>
        <fullName evidence="3">DNA-binding protein, histone-like, putative</fullName>
    </submittedName>
</protein>
<keyword evidence="1 3" id="KW-0238">DNA-binding</keyword>
<keyword evidence="4" id="KW-1185">Reference proteome</keyword>
<dbReference type="InterPro" id="IPR010992">
    <property type="entry name" value="IHF-like_DNA-bd_dom_sf"/>
</dbReference>
<dbReference type="SUPFAM" id="SSF47729">
    <property type="entry name" value="IHF-like DNA-binding proteins"/>
    <property type="match status" value="1"/>
</dbReference>
<feature type="domain" description="HU" evidence="2">
    <location>
        <begin position="4"/>
        <end position="121"/>
    </location>
</feature>
<proteinExistence type="predicted"/>
<dbReference type="InterPro" id="IPR005902">
    <property type="entry name" value="HU_DNA-bd_put"/>
</dbReference>
<organism evidence="3 4">
    <name type="scientific">Bacteroides luti</name>
    <dbReference type="NCBI Taxonomy" id="1297750"/>
    <lineage>
        <taxon>Bacteria</taxon>
        <taxon>Pseudomonadati</taxon>
        <taxon>Bacteroidota</taxon>
        <taxon>Bacteroidia</taxon>
        <taxon>Bacteroidales</taxon>
        <taxon>Bacteroidaceae</taxon>
        <taxon>Bacteroides</taxon>
    </lineage>
</organism>
<sequence>MSLYVVRQKVDKSKEEEKVRYHGVPVSSGQISIDELAKDISGRCSLHESDVHAAVIALGDVMQTYLMKGNTVHLKNIGMFSISAGSEGFETPDECTPSKVTAQRVCFKADKEMRSILPEIKYQRTYRETTKK</sequence>
<dbReference type="AlphaFoldDB" id="A0A1M4VDM8"/>
<evidence type="ECO:0000259" key="2">
    <source>
        <dbReference type="Pfam" id="PF18291"/>
    </source>
</evidence>
<dbReference type="NCBIfam" id="TIGR01201">
    <property type="entry name" value="HU_rel"/>
    <property type="match status" value="1"/>
</dbReference>
<evidence type="ECO:0000256" key="1">
    <source>
        <dbReference type="ARBA" id="ARBA00023125"/>
    </source>
</evidence>
<evidence type="ECO:0000313" key="3">
    <source>
        <dbReference type="EMBL" id="SHE67081.1"/>
    </source>
</evidence>
<reference evidence="3 4" key="1">
    <citation type="submission" date="2016-11" db="EMBL/GenBank/DDBJ databases">
        <authorList>
            <person name="Jaros S."/>
            <person name="Januszkiewicz K."/>
            <person name="Wedrychowicz H."/>
        </authorList>
    </citation>
    <scope>NUCLEOTIDE SEQUENCE [LARGE SCALE GENOMIC DNA]</scope>
    <source>
        <strain evidence="3 4">DSM 26991</strain>
    </source>
</reference>
<gene>
    <name evidence="3" type="ORF">SAMN05444405_102278</name>
</gene>
<dbReference type="EMBL" id="FQTV01000002">
    <property type="protein sequence ID" value="SHE67081.1"/>
    <property type="molecule type" value="Genomic_DNA"/>
</dbReference>
<accession>A0A1M4VDM8</accession>
<dbReference type="STRING" id="1297750.SAMN05444405_102278"/>
<dbReference type="Gene3D" id="4.10.520.10">
    <property type="entry name" value="IHF-like DNA-binding proteins"/>
    <property type="match status" value="1"/>
</dbReference>
<dbReference type="RefSeq" id="WP_073399079.1">
    <property type="nucleotide sequence ID" value="NZ_FQTV01000002.1"/>
</dbReference>
<name>A0A1M4VDM8_9BACE</name>
<dbReference type="Pfam" id="PF18291">
    <property type="entry name" value="HU-HIG"/>
    <property type="match status" value="1"/>
</dbReference>
<evidence type="ECO:0000313" key="4">
    <source>
        <dbReference type="Proteomes" id="UP000184509"/>
    </source>
</evidence>
<dbReference type="GO" id="GO:0003677">
    <property type="term" value="F:DNA binding"/>
    <property type="evidence" value="ECO:0007669"/>
    <property type="project" value="UniProtKB-KW"/>
</dbReference>